<reference evidence="3" key="1">
    <citation type="submission" date="2013-09" db="EMBL/GenBank/DDBJ databases">
        <title>The Genome Sequence of Anopheles culicifacies species A.</title>
        <authorList>
            <consortium name="The Broad Institute Genomics Platform"/>
            <person name="Neafsey D.E."/>
            <person name="Besansky N."/>
            <person name="Howell P."/>
            <person name="Walton C."/>
            <person name="Young S.K."/>
            <person name="Zeng Q."/>
            <person name="Gargeya S."/>
            <person name="Fitzgerald M."/>
            <person name="Haas B."/>
            <person name="Abouelleil A."/>
            <person name="Allen A.W."/>
            <person name="Alvarado L."/>
            <person name="Arachchi H.M."/>
            <person name="Berlin A.M."/>
            <person name="Chapman S.B."/>
            <person name="Gainer-Dewar J."/>
            <person name="Goldberg J."/>
            <person name="Griggs A."/>
            <person name="Gujja S."/>
            <person name="Hansen M."/>
            <person name="Howarth C."/>
            <person name="Imamovic A."/>
            <person name="Ireland A."/>
            <person name="Larimer J."/>
            <person name="McCowan C."/>
            <person name="Murphy C."/>
            <person name="Pearson M."/>
            <person name="Poon T.W."/>
            <person name="Priest M."/>
            <person name="Roberts A."/>
            <person name="Saif S."/>
            <person name="Shea T."/>
            <person name="Sisk P."/>
            <person name="Sykes S."/>
            <person name="Wortman J."/>
            <person name="Nusbaum C."/>
            <person name="Birren B."/>
        </authorList>
    </citation>
    <scope>NUCLEOTIDE SEQUENCE [LARGE SCALE GENOMIC DNA]</scope>
    <source>
        <strain evidence="3">A-37</strain>
    </source>
</reference>
<dbReference type="Proteomes" id="UP000075883">
    <property type="component" value="Unassembled WGS sequence"/>
</dbReference>
<reference evidence="2" key="2">
    <citation type="submission" date="2020-05" db="UniProtKB">
        <authorList>
            <consortium name="EnsemblMetazoa"/>
        </authorList>
    </citation>
    <scope>IDENTIFICATION</scope>
    <source>
        <strain evidence="2">A-37</strain>
    </source>
</reference>
<feature type="region of interest" description="Disordered" evidence="1">
    <location>
        <begin position="352"/>
        <end position="371"/>
    </location>
</feature>
<proteinExistence type="predicted"/>
<name>A0A182M3U6_9DIPT</name>
<evidence type="ECO:0000313" key="3">
    <source>
        <dbReference type="Proteomes" id="UP000075883"/>
    </source>
</evidence>
<feature type="compositionally biased region" description="Low complexity" evidence="1">
    <location>
        <begin position="559"/>
        <end position="569"/>
    </location>
</feature>
<feature type="compositionally biased region" description="Basic residues" evidence="1">
    <location>
        <begin position="506"/>
        <end position="517"/>
    </location>
</feature>
<evidence type="ECO:0000313" key="2">
    <source>
        <dbReference type="EnsemblMetazoa" id="ACUA008796-PA"/>
    </source>
</evidence>
<dbReference type="EnsemblMetazoa" id="ACUA008796-RA">
    <property type="protein sequence ID" value="ACUA008796-PA"/>
    <property type="gene ID" value="ACUA008796"/>
</dbReference>
<dbReference type="EMBL" id="AXCM01009914">
    <property type="status" value="NOT_ANNOTATED_CDS"/>
    <property type="molecule type" value="Genomic_DNA"/>
</dbReference>
<feature type="compositionally biased region" description="Polar residues" evidence="1">
    <location>
        <begin position="644"/>
        <end position="660"/>
    </location>
</feature>
<accession>A0A182M3U6</accession>
<keyword evidence="3" id="KW-1185">Reference proteome</keyword>
<feature type="region of interest" description="Disordered" evidence="1">
    <location>
        <begin position="407"/>
        <end position="660"/>
    </location>
</feature>
<organism evidence="2 3">
    <name type="scientific">Anopheles culicifacies</name>
    <dbReference type="NCBI Taxonomy" id="139723"/>
    <lineage>
        <taxon>Eukaryota</taxon>
        <taxon>Metazoa</taxon>
        <taxon>Ecdysozoa</taxon>
        <taxon>Arthropoda</taxon>
        <taxon>Hexapoda</taxon>
        <taxon>Insecta</taxon>
        <taxon>Pterygota</taxon>
        <taxon>Neoptera</taxon>
        <taxon>Endopterygota</taxon>
        <taxon>Diptera</taxon>
        <taxon>Nematocera</taxon>
        <taxon>Culicoidea</taxon>
        <taxon>Culicidae</taxon>
        <taxon>Anophelinae</taxon>
        <taxon>Anopheles</taxon>
        <taxon>culicifacies species complex</taxon>
    </lineage>
</organism>
<protein>
    <recommendedName>
        <fullName evidence="4">LisH domain-containing protein</fullName>
    </recommendedName>
</protein>
<evidence type="ECO:0000256" key="1">
    <source>
        <dbReference type="SAM" id="MobiDB-lite"/>
    </source>
</evidence>
<sequence>MEDTTEKNLSLLVYHYLMEQRLGGVAEMFANKSPYLKDIERAPFYCSLTNTPLQSLREIVVDHETLLRSMKGLIRKYHEEAPLPLGKNTCDKIKFLLDYFYERAVCKGGDKTITECSGNPPSRSLAMNDAPVMKDVSVSCPEHPADHGMSPLQQVNQDSSSCNDTNQMTGSISELPPVLYLGCATSNRSSNQPITITINEDPSNLPCHASSTTHAVSSLIEQPHIYFEAPDAMEQVTKTTVVLTMEHTEVSSMRSVNKESTVTIVEEDVTHEQQTAPSMLIITPAPPSSPVNPPPPGQNTEQQYITVTANKENHEPENQARTVPTYERQRLEQDSSDAVIDLTETTHSLDDRTIEANPPTVPIRLPSETKKPHDPEALAAWRRLRMLNNSNFDDYIRDLNAAMVSKQQEQKKNVTAKVKATPAKQKSARKANQPIAWKKHCTRNASTKASAQKRKHENESSSQNGTPRKKRLAVTETKKRPAAISESSDFTSSAEEDEDIREMSRRVKQYRGQRKHNQTKEKTPEDLPGPSSSRLSRHNGFAGSSGRKATVRSCTNLQTTSTSPVSPSTKLAKSTIDSKAAHLRRRFVPPVGQQSATVRQPPGPDEPEPVASTSRADQPVRSCITNRKPREATVPPETPELFESNPNPVGEQQATPSNTTATAVDAGEAAIYAVLAQLHGDN</sequence>
<dbReference type="VEuPathDB" id="VectorBase:ACUA008796"/>
<evidence type="ECO:0008006" key="4">
    <source>
        <dbReference type="Google" id="ProtNLM"/>
    </source>
</evidence>
<dbReference type="AlphaFoldDB" id="A0A182M3U6"/>